<reference evidence="1 2" key="1">
    <citation type="submission" date="2023-04" db="EMBL/GenBank/DDBJ databases">
        <title>Bacteria Genome Submission.</title>
        <authorList>
            <person name="Isaac P."/>
        </authorList>
    </citation>
    <scope>NUCLEOTIDE SEQUENCE [LARGE SCALE GENOMIC DNA]</scope>
    <source>
        <strain evidence="1 2">SampleS7P1</strain>
    </source>
</reference>
<keyword evidence="2" id="KW-1185">Reference proteome</keyword>
<proteinExistence type="predicted"/>
<name>A0ABY8R734_PARBF</name>
<evidence type="ECO:0000313" key="2">
    <source>
        <dbReference type="Proteomes" id="UP001239169"/>
    </source>
</evidence>
<sequence>MNLVDNGLHSFKKVIKSLSELDTYRNTDEYEFEIKEIIISLHHSIETLFKYIIKSESECLIYDKIEDFFLYN</sequence>
<protein>
    <submittedName>
        <fullName evidence="1">Uncharacterized protein</fullName>
    </submittedName>
</protein>
<organism evidence="1 2">
    <name type="scientific">Paraclostridium bifermentans</name>
    <name type="common">Clostridium bifermentans</name>
    <dbReference type="NCBI Taxonomy" id="1490"/>
    <lineage>
        <taxon>Bacteria</taxon>
        <taxon>Bacillati</taxon>
        <taxon>Bacillota</taxon>
        <taxon>Clostridia</taxon>
        <taxon>Peptostreptococcales</taxon>
        <taxon>Peptostreptococcaceae</taxon>
        <taxon>Paraclostridium</taxon>
    </lineage>
</organism>
<gene>
    <name evidence="1" type="ORF">QJS64_04975</name>
</gene>
<dbReference type="Proteomes" id="UP001239169">
    <property type="component" value="Chromosome"/>
</dbReference>
<evidence type="ECO:0000313" key="1">
    <source>
        <dbReference type="EMBL" id="WGX76512.1"/>
    </source>
</evidence>
<accession>A0ABY8R734</accession>
<dbReference type="EMBL" id="CP124685">
    <property type="protein sequence ID" value="WGX76512.1"/>
    <property type="molecule type" value="Genomic_DNA"/>
</dbReference>